<dbReference type="EMBL" id="JAAAXW010000569">
    <property type="protein sequence ID" value="KAF9536742.1"/>
    <property type="molecule type" value="Genomic_DNA"/>
</dbReference>
<dbReference type="AlphaFoldDB" id="A0A9P6EWR2"/>
<evidence type="ECO:0000259" key="1">
    <source>
        <dbReference type="Pfam" id="PF23948"/>
    </source>
</evidence>
<evidence type="ECO:0000313" key="2">
    <source>
        <dbReference type="EMBL" id="KAF9536742.1"/>
    </source>
</evidence>
<dbReference type="Proteomes" id="UP000723463">
    <property type="component" value="Unassembled WGS sequence"/>
</dbReference>
<gene>
    <name evidence="2" type="ORF">EC957_009807</name>
</gene>
<protein>
    <recommendedName>
        <fullName evidence="1">Arm-like repeat domain-containing protein</fullName>
    </recommendedName>
</protein>
<accession>A0A9P6EWR2</accession>
<sequence length="372" mass="42092">MIKLPEDNLSREAWRWLDAARANTDEKNRLESLATSVVHTFMRDERKGSEVVAEVVPLASILNRGDYGLLLISFVEAVERSTLLDVNSLDGLAQLIQRAAPGSINSDDLVNILRVLHKRLQATHSQSVSHRYRLLLAVSRVLDAMVDANIGDVDRINLHEPLTDLLRVSESSKDPYLSSFEAAYATQALLSVSDDESVWHAGFRRVWLVLTVGAAFTKVPDPREIKDALEALEKVYEAGKRATNTLKDALEAIKTRGRAEFTVEEGLKFKLAWYRALRTAELYIQTGNLVYFKDLVTTTHCRHHRMFQPGICQLLGQFAADFRWELEARQSTVSFIDGLYRADSIWNRQKDVDQVIFDVLTNVVSNHGTHFE</sequence>
<feature type="non-terminal residue" evidence="2">
    <location>
        <position position="372"/>
    </location>
</feature>
<dbReference type="InterPro" id="IPR056251">
    <property type="entry name" value="Arm_rpt_dom"/>
</dbReference>
<comment type="caution">
    <text evidence="2">The sequence shown here is derived from an EMBL/GenBank/DDBJ whole genome shotgun (WGS) entry which is preliminary data.</text>
</comment>
<organism evidence="2 3">
    <name type="scientific">Mortierella hygrophila</name>
    <dbReference type="NCBI Taxonomy" id="979708"/>
    <lineage>
        <taxon>Eukaryota</taxon>
        <taxon>Fungi</taxon>
        <taxon>Fungi incertae sedis</taxon>
        <taxon>Mucoromycota</taxon>
        <taxon>Mortierellomycotina</taxon>
        <taxon>Mortierellomycetes</taxon>
        <taxon>Mortierellales</taxon>
        <taxon>Mortierellaceae</taxon>
        <taxon>Mortierella</taxon>
    </lineage>
</organism>
<dbReference type="Pfam" id="PF23948">
    <property type="entry name" value="ARM_5"/>
    <property type="match status" value="1"/>
</dbReference>
<reference evidence="2" key="1">
    <citation type="journal article" date="2020" name="Fungal Divers.">
        <title>Resolving the Mortierellaceae phylogeny through synthesis of multi-gene phylogenetics and phylogenomics.</title>
        <authorList>
            <person name="Vandepol N."/>
            <person name="Liber J."/>
            <person name="Desiro A."/>
            <person name="Na H."/>
            <person name="Kennedy M."/>
            <person name="Barry K."/>
            <person name="Grigoriev I.V."/>
            <person name="Miller A.N."/>
            <person name="O'Donnell K."/>
            <person name="Stajich J.E."/>
            <person name="Bonito G."/>
        </authorList>
    </citation>
    <scope>NUCLEOTIDE SEQUENCE</scope>
    <source>
        <strain evidence="2">NRRL 2591</strain>
    </source>
</reference>
<feature type="domain" description="Arm-like repeat" evidence="1">
    <location>
        <begin position="17"/>
        <end position="356"/>
    </location>
</feature>
<keyword evidence="3" id="KW-1185">Reference proteome</keyword>
<proteinExistence type="predicted"/>
<name>A0A9P6EWR2_9FUNG</name>
<evidence type="ECO:0000313" key="3">
    <source>
        <dbReference type="Proteomes" id="UP000723463"/>
    </source>
</evidence>